<dbReference type="EC" id="6.3.3.2" evidence="5"/>
<dbReference type="Pfam" id="PF01812">
    <property type="entry name" value="5-FTHF_cyc-lig"/>
    <property type="match status" value="1"/>
</dbReference>
<protein>
    <recommendedName>
        <fullName evidence="5">5-formyltetrahydrofolate cyclo-ligase</fullName>
        <ecNumber evidence="5">6.3.3.2</ecNumber>
    </recommendedName>
</protein>
<evidence type="ECO:0000313" key="7">
    <source>
        <dbReference type="EMBL" id="TKA31380.1"/>
    </source>
</evidence>
<comment type="catalytic activity">
    <reaction evidence="4">
        <text>(6S)-5-formyl-5,6,7,8-tetrahydrofolate + ATP = (6R)-5,10-methenyltetrahydrofolate + ADP + phosphate</text>
        <dbReference type="Rhea" id="RHEA:10488"/>
        <dbReference type="ChEBI" id="CHEBI:30616"/>
        <dbReference type="ChEBI" id="CHEBI:43474"/>
        <dbReference type="ChEBI" id="CHEBI:57455"/>
        <dbReference type="ChEBI" id="CHEBI:57457"/>
        <dbReference type="ChEBI" id="CHEBI:456216"/>
        <dbReference type="EC" id="6.3.3.2"/>
    </reaction>
</comment>
<accession>A0A4U0U801</accession>
<feature type="region of interest" description="Disordered" evidence="6">
    <location>
        <begin position="1"/>
        <end position="41"/>
    </location>
</feature>
<dbReference type="GO" id="GO:0035999">
    <property type="term" value="P:tetrahydrofolate interconversion"/>
    <property type="evidence" value="ECO:0007669"/>
    <property type="project" value="TreeGrafter"/>
</dbReference>
<organism evidence="7 8">
    <name type="scientific">Salinomyces thailandicus</name>
    <dbReference type="NCBI Taxonomy" id="706561"/>
    <lineage>
        <taxon>Eukaryota</taxon>
        <taxon>Fungi</taxon>
        <taxon>Dikarya</taxon>
        <taxon>Ascomycota</taxon>
        <taxon>Pezizomycotina</taxon>
        <taxon>Dothideomycetes</taxon>
        <taxon>Dothideomycetidae</taxon>
        <taxon>Mycosphaerellales</taxon>
        <taxon>Teratosphaeriaceae</taxon>
        <taxon>Salinomyces</taxon>
    </lineage>
</organism>
<dbReference type="GO" id="GO:0030272">
    <property type="term" value="F:5-formyltetrahydrofolate cyclo-ligase activity"/>
    <property type="evidence" value="ECO:0007669"/>
    <property type="project" value="UniProtKB-EC"/>
</dbReference>
<name>A0A4U0U801_9PEZI</name>
<keyword evidence="8" id="KW-1185">Reference proteome</keyword>
<dbReference type="GO" id="GO:0005739">
    <property type="term" value="C:mitochondrion"/>
    <property type="evidence" value="ECO:0007669"/>
    <property type="project" value="TreeGrafter"/>
</dbReference>
<reference evidence="7 8" key="1">
    <citation type="submission" date="2017-03" db="EMBL/GenBank/DDBJ databases">
        <title>Genomes of endolithic fungi from Antarctica.</title>
        <authorList>
            <person name="Coleine C."/>
            <person name="Masonjones S."/>
            <person name="Stajich J.E."/>
        </authorList>
    </citation>
    <scope>NUCLEOTIDE SEQUENCE [LARGE SCALE GENOMIC DNA]</scope>
    <source>
        <strain evidence="7 8">CCFEE 6315</strain>
    </source>
</reference>
<dbReference type="InterPro" id="IPR002698">
    <property type="entry name" value="FTHF_cligase"/>
</dbReference>
<dbReference type="Proteomes" id="UP000308549">
    <property type="component" value="Unassembled WGS sequence"/>
</dbReference>
<dbReference type="SUPFAM" id="SSF100950">
    <property type="entry name" value="NagB/RpiA/CoA transferase-like"/>
    <property type="match status" value="1"/>
</dbReference>
<dbReference type="GO" id="GO:0005524">
    <property type="term" value="F:ATP binding"/>
    <property type="evidence" value="ECO:0007669"/>
    <property type="project" value="UniProtKB-KW"/>
</dbReference>
<sequence length="283" mass="30288">MPRLPSPTLRLCHRLPNPSPKTPIQTMSTQQTQSPSKPALRRQIKTRLSTLSPPSVSEQSLCAQNLLITHPTYTAARSLSVYLSMPNGEARTNVLIRHALERGKEVFVPYIYALHPAPASSSNGDGDGDAGTQRGKKKKDMAMLRLGSVEEFEGLESGGWGIPCLPSEGLEKRANALGGFGPLSDRKDGDKDEGKTVDVVVAPGVAFDSSMARLGHGGGFYDRWLARACSNAKEKKPYVVGLCLAEQVVGNGEIEMGERDRRVDAVVVGDGRVLTVGDGVGPT</sequence>
<comment type="caution">
    <text evidence="7">The sequence shown here is derived from an EMBL/GenBank/DDBJ whole genome shotgun (WGS) entry which is preliminary data.</text>
</comment>
<feature type="compositionally biased region" description="Low complexity" evidence="6">
    <location>
        <begin position="22"/>
        <end position="38"/>
    </location>
</feature>
<evidence type="ECO:0000256" key="5">
    <source>
        <dbReference type="ARBA" id="ARBA00038966"/>
    </source>
</evidence>
<dbReference type="InterPro" id="IPR037171">
    <property type="entry name" value="NagB/RpiA_transferase-like"/>
</dbReference>
<dbReference type="GO" id="GO:0009396">
    <property type="term" value="P:folic acid-containing compound biosynthetic process"/>
    <property type="evidence" value="ECO:0007669"/>
    <property type="project" value="TreeGrafter"/>
</dbReference>
<feature type="region of interest" description="Disordered" evidence="6">
    <location>
        <begin position="118"/>
        <end position="140"/>
    </location>
</feature>
<dbReference type="InterPro" id="IPR024185">
    <property type="entry name" value="FTHF_cligase-like_sf"/>
</dbReference>
<gene>
    <name evidence="7" type="ORF">B0A50_02226</name>
</gene>
<dbReference type="OrthoDB" id="2015992at2759"/>
<dbReference type="AlphaFoldDB" id="A0A4U0U801"/>
<keyword evidence="3" id="KW-0067">ATP-binding</keyword>
<dbReference type="Gene3D" id="3.40.50.10420">
    <property type="entry name" value="NagB/RpiA/CoA transferase-like"/>
    <property type="match status" value="1"/>
</dbReference>
<evidence type="ECO:0000256" key="1">
    <source>
        <dbReference type="ARBA" id="ARBA00010638"/>
    </source>
</evidence>
<evidence type="ECO:0000256" key="3">
    <source>
        <dbReference type="ARBA" id="ARBA00022840"/>
    </source>
</evidence>
<evidence type="ECO:0000313" key="8">
    <source>
        <dbReference type="Proteomes" id="UP000308549"/>
    </source>
</evidence>
<evidence type="ECO:0000256" key="6">
    <source>
        <dbReference type="SAM" id="MobiDB-lite"/>
    </source>
</evidence>
<keyword evidence="2" id="KW-0547">Nucleotide-binding</keyword>
<comment type="similarity">
    <text evidence="1">Belongs to the 5-formyltetrahydrofolate cyclo-ligase family.</text>
</comment>
<evidence type="ECO:0000256" key="4">
    <source>
        <dbReference type="ARBA" id="ARBA00036539"/>
    </source>
</evidence>
<dbReference type="EMBL" id="NAJL01000008">
    <property type="protein sequence ID" value="TKA31380.1"/>
    <property type="molecule type" value="Genomic_DNA"/>
</dbReference>
<dbReference type="PANTHER" id="PTHR23407:SF1">
    <property type="entry name" value="5-FORMYLTETRAHYDROFOLATE CYCLO-LIGASE"/>
    <property type="match status" value="1"/>
</dbReference>
<proteinExistence type="inferred from homology"/>
<dbReference type="PANTHER" id="PTHR23407">
    <property type="entry name" value="ATPASE INHIBITOR/5-FORMYLTETRAHYDROFOLATE CYCLO-LIGASE"/>
    <property type="match status" value="1"/>
</dbReference>
<evidence type="ECO:0000256" key="2">
    <source>
        <dbReference type="ARBA" id="ARBA00022741"/>
    </source>
</evidence>